<name>A0A7T0BYN2_9BACT</name>
<dbReference type="InterPro" id="IPR000089">
    <property type="entry name" value="Biotin_lipoyl"/>
</dbReference>
<dbReference type="InterPro" id="IPR011053">
    <property type="entry name" value="Single_hybrid_motif"/>
</dbReference>
<gene>
    <name evidence="2" type="ORF">G3M70_16000</name>
</gene>
<protein>
    <recommendedName>
        <fullName evidence="1">Lipoyl-binding domain-containing protein</fullName>
    </recommendedName>
</protein>
<dbReference type="SUPFAM" id="SSF51230">
    <property type="entry name" value="Single hybrid motif"/>
    <property type="match status" value="1"/>
</dbReference>
<dbReference type="EMBL" id="CP048685">
    <property type="protein sequence ID" value="QPJ63297.1"/>
    <property type="molecule type" value="Genomic_DNA"/>
</dbReference>
<evidence type="ECO:0000313" key="3">
    <source>
        <dbReference type="Proteomes" id="UP000594688"/>
    </source>
</evidence>
<sequence>MAYITMAAMYPTMTSGKVDEFLVNIGDTVKDGTPIAEIVAEGYYTLLSEYYGVVKEIYVGEGEYVEVDTPILEVEEIELAEGEDIPKEANRA</sequence>
<dbReference type="CDD" id="cd06849">
    <property type="entry name" value="lipoyl_domain"/>
    <property type="match status" value="1"/>
</dbReference>
<dbReference type="KEGG" id="nli:G3M70_16000"/>
<dbReference type="Gene3D" id="2.40.50.100">
    <property type="match status" value="1"/>
</dbReference>
<accession>A0A7T0BYN2</accession>
<dbReference type="Proteomes" id="UP000594688">
    <property type="component" value="Chromosome"/>
</dbReference>
<dbReference type="Pfam" id="PF00364">
    <property type="entry name" value="Biotin_lipoyl"/>
    <property type="match status" value="1"/>
</dbReference>
<evidence type="ECO:0000259" key="1">
    <source>
        <dbReference type="Pfam" id="PF00364"/>
    </source>
</evidence>
<feature type="domain" description="Lipoyl-binding" evidence="1">
    <location>
        <begin position="4"/>
        <end position="73"/>
    </location>
</feature>
<reference evidence="2 3" key="1">
    <citation type="submission" date="2020-02" db="EMBL/GenBank/DDBJ databases">
        <title>Genomic and physiological characterization of two novel Nitrospinaceae genera.</title>
        <authorList>
            <person name="Mueller A.J."/>
            <person name="Jung M.-Y."/>
            <person name="Strachan C.R."/>
            <person name="Herbold C.W."/>
            <person name="Kirkegaard R.H."/>
            <person name="Daims H."/>
        </authorList>
    </citation>
    <scope>NUCLEOTIDE SEQUENCE [LARGE SCALE GENOMIC DNA]</scope>
    <source>
        <strain evidence="2">EB</strain>
    </source>
</reference>
<organism evidence="2 3">
    <name type="scientific">Candidatus Nitronauta litoralis</name>
    <dbReference type="NCBI Taxonomy" id="2705533"/>
    <lineage>
        <taxon>Bacteria</taxon>
        <taxon>Pseudomonadati</taxon>
        <taxon>Nitrospinota/Tectimicrobiota group</taxon>
        <taxon>Nitrospinota</taxon>
        <taxon>Nitrospinia</taxon>
        <taxon>Nitrospinales</taxon>
        <taxon>Nitrospinaceae</taxon>
        <taxon>Candidatus Nitronauta</taxon>
    </lineage>
</organism>
<proteinExistence type="predicted"/>
<dbReference type="AlphaFoldDB" id="A0A7T0BYN2"/>
<evidence type="ECO:0000313" key="2">
    <source>
        <dbReference type="EMBL" id="QPJ63297.1"/>
    </source>
</evidence>